<accession>A0A0A8Z2R1</accession>
<protein>
    <submittedName>
        <fullName evidence="1">Uncharacterized protein</fullName>
    </submittedName>
</protein>
<sequence length="15" mass="1874">MKRKMLIFLFMICSL</sequence>
<proteinExistence type="predicted"/>
<reference evidence="1" key="1">
    <citation type="submission" date="2014-09" db="EMBL/GenBank/DDBJ databases">
        <authorList>
            <person name="Magalhaes I.L.F."/>
            <person name="Oliveira U."/>
            <person name="Santos F.R."/>
            <person name="Vidigal T.H.D.A."/>
            <person name="Brescovit A.D."/>
            <person name="Santos A.J."/>
        </authorList>
    </citation>
    <scope>NUCLEOTIDE SEQUENCE</scope>
    <source>
        <tissue evidence="1">Shoot tissue taken approximately 20 cm above the soil surface</tissue>
    </source>
</reference>
<organism evidence="1">
    <name type="scientific">Arundo donax</name>
    <name type="common">Giant reed</name>
    <name type="synonym">Donax arundinaceus</name>
    <dbReference type="NCBI Taxonomy" id="35708"/>
    <lineage>
        <taxon>Eukaryota</taxon>
        <taxon>Viridiplantae</taxon>
        <taxon>Streptophyta</taxon>
        <taxon>Embryophyta</taxon>
        <taxon>Tracheophyta</taxon>
        <taxon>Spermatophyta</taxon>
        <taxon>Magnoliopsida</taxon>
        <taxon>Liliopsida</taxon>
        <taxon>Poales</taxon>
        <taxon>Poaceae</taxon>
        <taxon>PACMAD clade</taxon>
        <taxon>Arundinoideae</taxon>
        <taxon>Arundineae</taxon>
        <taxon>Arundo</taxon>
    </lineage>
</organism>
<evidence type="ECO:0000313" key="1">
    <source>
        <dbReference type="EMBL" id="JAD31055.1"/>
    </source>
</evidence>
<name>A0A0A8Z2R1_ARUDO</name>
<reference evidence="1" key="2">
    <citation type="journal article" date="2015" name="Data Brief">
        <title>Shoot transcriptome of the giant reed, Arundo donax.</title>
        <authorList>
            <person name="Barrero R.A."/>
            <person name="Guerrero F.D."/>
            <person name="Moolhuijzen P."/>
            <person name="Goolsby J.A."/>
            <person name="Tidwell J."/>
            <person name="Bellgard S.E."/>
            <person name="Bellgard M.I."/>
        </authorList>
    </citation>
    <scope>NUCLEOTIDE SEQUENCE</scope>
    <source>
        <tissue evidence="1">Shoot tissue taken approximately 20 cm above the soil surface</tissue>
    </source>
</reference>
<dbReference type="EMBL" id="GBRH01266840">
    <property type="protein sequence ID" value="JAD31055.1"/>
    <property type="molecule type" value="Transcribed_RNA"/>
</dbReference>